<comment type="caution">
    <text evidence="2">The sequence shown here is derived from an EMBL/GenBank/DDBJ whole genome shotgun (WGS) entry which is preliminary data.</text>
</comment>
<dbReference type="Proteomes" id="UP000287651">
    <property type="component" value="Unassembled WGS sequence"/>
</dbReference>
<dbReference type="AlphaFoldDB" id="A0A426ZJ83"/>
<evidence type="ECO:0000313" key="3">
    <source>
        <dbReference type="Proteomes" id="UP000287651"/>
    </source>
</evidence>
<gene>
    <name evidence="2" type="ORF">B296_00026562</name>
</gene>
<reference evidence="2 3" key="1">
    <citation type="journal article" date="2014" name="Agronomy (Basel)">
        <title>A Draft Genome Sequence for Ensete ventricosum, the Drought-Tolerant Tree Against Hunger.</title>
        <authorList>
            <person name="Harrison J."/>
            <person name="Moore K.A."/>
            <person name="Paszkiewicz K."/>
            <person name="Jones T."/>
            <person name="Grant M."/>
            <person name="Ambacheew D."/>
            <person name="Muzemil S."/>
            <person name="Studholme D.J."/>
        </authorList>
    </citation>
    <scope>NUCLEOTIDE SEQUENCE [LARGE SCALE GENOMIC DNA]</scope>
</reference>
<accession>A0A426ZJ83</accession>
<dbReference type="EMBL" id="AMZH03006362">
    <property type="protein sequence ID" value="RRT64015.1"/>
    <property type="molecule type" value="Genomic_DNA"/>
</dbReference>
<sequence>MKKAVATQAPHPEMPHLTIEPVVEKPISVEVGPFLKRLKKLGDLSALAPKPKPTLGEGSSRKEKGVTHPRSIWDLSPPLGLIDWVCNSGRVIDNLSLMNEQLQTNVQKLKDESGLVVVAAIEARANEVIAKL</sequence>
<name>A0A426ZJ83_ENSVE</name>
<feature type="region of interest" description="Disordered" evidence="1">
    <location>
        <begin position="46"/>
        <end position="69"/>
    </location>
</feature>
<proteinExistence type="predicted"/>
<evidence type="ECO:0000313" key="2">
    <source>
        <dbReference type="EMBL" id="RRT64015.1"/>
    </source>
</evidence>
<evidence type="ECO:0000256" key="1">
    <source>
        <dbReference type="SAM" id="MobiDB-lite"/>
    </source>
</evidence>
<protein>
    <submittedName>
        <fullName evidence="2">Uncharacterized protein</fullName>
    </submittedName>
</protein>
<organism evidence="2 3">
    <name type="scientific">Ensete ventricosum</name>
    <name type="common">Abyssinian banana</name>
    <name type="synonym">Musa ensete</name>
    <dbReference type="NCBI Taxonomy" id="4639"/>
    <lineage>
        <taxon>Eukaryota</taxon>
        <taxon>Viridiplantae</taxon>
        <taxon>Streptophyta</taxon>
        <taxon>Embryophyta</taxon>
        <taxon>Tracheophyta</taxon>
        <taxon>Spermatophyta</taxon>
        <taxon>Magnoliopsida</taxon>
        <taxon>Liliopsida</taxon>
        <taxon>Zingiberales</taxon>
        <taxon>Musaceae</taxon>
        <taxon>Ensete</taxon>
    </lineage>
</organism>